<dbReference type="SUPFAM" id="SSF51658">
    <property type="entry name" value="Xylose isomerase-like"/>
    <property type="match status" value="1"/>
</dbReference>
<evidence type="ECO:0000313" key="7">
    <source>
        <dbReference type="EMBL" id="QHU30170.1"/>
    </source>
</evidence>
<proteinExistence type="predicted"/>
<dbReference type="AlphaFoldDB" id="A0A6C0LIB0"/>
<reference evidence="7" key="1">
    <citation type="journal article" date="2020" name="Nature">
        <title>Giant virus diversity and host interactions through global metagenomics.</title>
        <authorList>
            <person name="Schulz F."/>
            <person name="Roux S."/>
            <person name="Paez-Espino D."/>
            <person name="Jungbluth S."/>
            <person name="Walsh D.A."/>
            <person name="Denef V.J."/>
            <person name="McMahon K.D."/>
            <person name="Konstantinidis K.T."/>
            <person name="Eloe-Fadrosh E.A."/>
            <person name="Kyrpides N.C."/>
            <person name="Woyke T."/>
        </authorList>
    </citation>
    <scope>NUCLEOTIDE SEQUENCE</scope>
    <source>
        <strain evidence="7">GVMAG-M-3300027833-11</strain>
    </source>
</reference>
<keyword evidence="3" id="KW-0227">DNA damage</keyword>
<keyword evidence="2" id="KW-0255">Endonuclease</keyword>
<evidence type="ECO:0000256" key="1">
    <source>
        <dbReference type="ARBA" id="ARBA00022722"/>
    </source>
</evidence>
<dbReference type="Gene3D" id="3.20.20.150">
    <property type="entry name" value="Divalent-metal-dependent TIM barrel enzymes"/>
    <property type="match status" value="1"/>
</dbReference>
<dbReference type="Pfam" id="PF03851">
    <property type="entry name" value="UvdE"/>
    <property type="match status" value="1"/>
</dbReference>
<evidence type="ECO:0000256" key="5">
    <source>
        <dbReference type="ARBA" id="ARBA00022801"/>
    </source>
</evidence>
<protein>
    <submittedName>
        <fullName evidence="7">Uncharacterized protein</fullName>
    </submittedName>
</protein>
<dbReference type="EMBL" id="MN740504">
    <property type="protein sequence ID" value="QHU30170.1"/>
    <property type="molecule type" value="Genomic_DNA"/>
</dbReference>
<name>A0A6C0LIB0_9ZZZZ</name>
<keyword evidence="4" id="KW-0228">DNA excision</keyword>
<sequence>MSVNKPLQLGLCCLNTILRAQKPPVFASRKMIIRTVEEQGIGALQEKILQNLRDVLTMMDWNEENGIKVFRLSSELFPHKSNPKVDDYTFEFAKDLLQQIGVKSRKYNQRLTFHPGQYNVVGTPNQASFNQTIADLQYHAEVLDLIDAGENSVMVVHGGGVYGDKEATIERWCKQYMLLPDNVRNRLVLENCEKCFSIEDCLRVSETVNIPVVFDTHHYTCYCKLHPDEKFLPASEYIPRILESWKRRGIKPKFHVSEQGSGRVGHHSDYIEEIPIYLREIPVKYGVEIDIMIEAKMKEQSIFKLYEKYPEMNCRKNMCLPIHVAPGMGWVKKHCVACECCEPITKLKKLKIVEKLK</sequence>
<dbReference type="InterPro" id="IPR036237">
    <property type="entry name" value="Xyl_isomerase-like_sf"/>
</dbReference>
<keyword evidence="1" id="KW-0540">Nuclease</keyword>
<dbReference type="GO" id="GO:0006289">
    <property type="term" value="P:nucleotide-excision repair"/>
    <property type="evidence" value="ECO:0007669"/>
    <property type="project" value="InterPro"/>
</dbReference>
<keyword evidence="6" id="KW-0234">DNA repair</keyword>
<dbReference type="GO" id="GO:0016787">
    <property type="term" value="F:hydrolase activity"/>
    <property type="evidence" value="ECO:0007669"/>
    <property type="project" value="UniProtKB-KW"/>
</dbReference>
<accession>A0A6C0LIB0</accession>
<dbReference type="GO" id="GO:0009411">
    <property type="term" value="P:response to UV"/>
    <property type="evidence" value="ECO:0007669"/>
    <property type="project" value="InterPro"/>
</dbReference>
<dbReference type="PANTHER" id="PTHR31290">
    <property type="entry name" value="UV-DAMAGE ENDONUCLEASE"/>
    <property type="match status" value="1"/>
</dbReference>
<dbReference type="NCBIfam" id="TIGR00629">
    <property type="entry name" value="uvde"/>
    <property type="match status" value="1"/>
</dbReference>
<dbReference type="PANTHER" id="PTHR31290:SF5">
    <property type="entry name" value="UV-DAMAGE ENDONUCLEASE"/>
    <property type="match status" value="1"/>
</dbReference>
<evidence type="ECO:0000256" key="6">
    <source>
        <dbReference type="ARBA" id="ARBA00023204"/>
    </source>
</evidence>
<dbReference type="GO" id="GO:0004519">
    <property type="term" value="F:endonuclease activity"/>
    <property type="evidence" value="ECO:0007669"/>
    <property type="project" value="UniProtKB-KW"/>
</dbReference>
<evidence type="ECO:0000256" key="3">
    <source>
        <dbReference type="ARBA" id="ARBA00022763"/>
    </source>
</evidence>
<organism evidence="7">
    <name type="scientific">viral metagenome</name>
    <dbReference type="NCBI Taxonomy" id="1070528"/>
    <lineage>
        <taxon>unclassified sequences</taxon>
        <taxon>metagenomes</taxon>
        <taxon>organismal metagenomes</taxon>
    </lineage>
</organism>
<dbReference type="InterPro" id="IPR004601">
    <property type="entry name" value="UvdE"/>
</dbReference>
<evidence type="ECO:0000256" key="4">
    <source>
        <dbReference type="ARBA" id="ARBA00022769"/>
    </source>
</evidence>
<evidence type="ECO:0000256" key="2">
    <source>
        <dbReference type="ARBA" id="ARBA00022759"/>
    </source>
</evidence>
<keyword evidence="5" id="KW-0378">Hydrolase</keyword>